<protein>
    <submittedName>
        <fullName evidence="3">Uncharacterized protein LOC128201080</fullName>
    </submittedName>
</protein>
<dbReference type="Gene3D" id="3.80.10.10">
    <property type="entry name" value="Ribonuclease Inhibitor"/>
    <property type="match status" value="1"/>
</dbReference>
<organism evidence="2 3">
    <name type="scientific">Galleria mellonella</name>
    <name type="common">Greater wax moth</name>
    <dbReference type="NCBI Taxonomy" id="7137"/>
    <lineage>
        <taxon>Eukaryota</taxon>
        <taxon>Metazoa</taxon>
        <taxon>Ecdysozoa</taxon>
        <taxon>Arthropoda</taxon>
        <taxon>Hexapoda</taxon>
        <taxon>Insecta</taxon>
        <taxon>Pterygota</taxon>
        <taxon>Neoptera</taxon>
        <taxon>Endopterygota</taxon>
        <taxon>Lepidoptera</taxon>
        <taxon>Glossata</taxon>
        <taxon>Ditrysia</taxon>
        <taxon>Pyraloidea</taxon>
        <taxon>Pyralidae</taxon>
        <taxon>Galleriinae</taxon>
        <taxon>Galleria</taxon>
    </lineage>
</organism>
<gene>
    <name evidence="3" type="primary">LOC128201080</name>
</gene>
<feature type="region of interest" description="Disordered" evidence="1">
    <location>
        <begin position="87"/>
        <end position="108"/>
    </location>
</feature>
<evidence type="ECO:0000313" key="3">
    <source>
        <dbReference type="RefSeq" id="XP_052752671.1"/>
    </source>
</evidence>
<proteinExistence type="predicted"/>
<keyword evidence="2" id="KW-1185">Reference proteome</keyword>
<dbReference type="GeneID" id="128201080"/>
<reference evidence="3" key="1">
    <citation type="submission" date="2025-08" db="UniProtKB">
        <authorList>
            <consortium name="RefSeq"/>
        </authorList>
    </citation>
    <scope>IDENTIFICATION</scope>
    <source>
        <tissue evidence="3">Whole larvae</tissue>
    </source>
</reference>
<dbReference type="InterPro" id="IPR032675">
    <property type="entry name" value="LRR_dom_sf"/>
</dbReference>
<evidence type="ECO:0000313" key="2">
    <source>
        <dbReference type="Proteomes" id="UP001652740"/>
    </source>
</evidence>
<feature type="compositionally biased region" description="Polar residues" evidence="1">
    <location>
        <begin position="87"/>
        <end position="97"/>
    </location>
</feature>
<name>A0ABM3MMQ1_GALME</name>
<evidence type="ECO:0000256" key="1">
    <source>
        <dbReference type="SAM" id="MobiDB-lite"/>
    </source>
</evidence>
<sequence>MTTDEEKSKLAKLLQGIDIPDIKLSERCSELVNEIHSKYEKEVEEESMEGLDEAAHVNPYKVDRILLDEIDRKIHELMFENKRLKRNNNSESDTLPTSDPKRPWRTHSSKEKLFRIDSELKRHHEKATELITPLADSDMKDLVMECQKQTFTACAVTADRLRDTVDSAKKNLPNFQYKKINNTTATAILAHAHDVTGSGQYIPRPETRQCFLRSLGELKNLRLLALEYSHIADGTGGALLSLLPVLKRPHFRLQLICREDQTPGRFDPALGCSGYDIPDTAWQRVAIACPDLYLFMAFFRVRDYDNVRRFLSPSIPLREVHLQFGIDLKMERRQNSDISCFIHYISFRYSNTLVTLSIHQWRFVVFPLRRIFELLPRLVRFFYTGKVEDEIDLRRMLQTISCGVCDKLKQVTIHVQDEESKRSYWKMVINSITEDFAAIMQLYEIDFCIVTYKI</sequence>
<dbReference type="RefSeq" id="XP_052752671.1">
    <property type="nucleotide sequence ID" value="XM_052896711.1"/>
</dbReference>
<accession>A0ABM3MMQ1</accession>
<dbReference type="Proteomes" id="UP001652740">
    <property type="component" value="Unplaced"/>
</dbReference>